<evidence type="ECO:0000259" key="12">
    <source>
        <dbReference type="PROSITE" id="PS50887"/>
    </source>
</evidence>
<keyword evidence="5" id="KW-0547">Nucleotide-binding</keyword>
<dbReference type="GO" id="GO:0004527">
    <property type="term" value="F:exonuclease activity"/>
    <property type="evidence" value="ECO:0007669"/>
    <property type="project" value="UniProtKB-KW"/>
</dbReference>
<evidence type="ECO:0000256" key="11">
    <source>
        <dbReference type="ARBA" id="ARBA00032922"/>
    </source>
</evidence>
<reference evidence="13 14" key="1">
    <citation type="submission" date="2020-06" db="EMBL/GenBank/DDBJ databases">
        <title>Mannheimia pernigra sp. nov. isolated from bovine respiratory tract.</title>
        <authorList>
            <person name="Kuhnert P."/>
            <person name="Akarsu-Egger H."/>
        </authorList>
    </citation>
    <scope>NUCLEOTIDE SEQUENCE [LARGE SCALE GENOMIC DNA]</scope>
    <source>
        <strain evidence="13 14">BNO311</strain>
    </source>
</reference>
<dbReference type="InterPro" id="IPR013408">
    <property type="entry name" value="Cas10/Csm1"/>
</dbReference>
<dbReference type="GO" id="GO:0005524">
    <property type="term" value="F:ATP binding"/>
    <property type="evidence" value="ECO:0007669"/>
    <property type="project" value="UniProtKB-KW"/>
</dbReference>
<dbReference type="GO" id="GO:0016740">
    <property type="term" value="F:transferase activity"/>
    <property type="evidence" value="ECO:0007669"/>
    <property type="project" value="UniProtKB-KW"/>
</dbReference>
<dbReference type="AlphaFoldDB" id="A0A7D5I0V9"/>
<keyword evidence="4" id="KW-0540">Nuclease</keyword>
<evidence type="ECO:0000256" key="2">
    <source>
        <dbReference type="ARBA" id="ARBA00014333"/>
    </source>
</evidence>
<evidence type="ECO:0000313" key="14">
    <source>
        <dbReference type="Proteomes" id="UP000509660"/>
    </source>
</evidence>
<keyword evidence="14" id="KW-1185">Reference proteome</keyword>
<protein>
    <recommendedName>
        <fullName evidence="2">CRISPR system single-strand-specific deoxyribonuclease Cas10/Csm1 (subtype III-A)</fullName>
    </recommendedName>
    <alternativeName>
        <fullName evidence="11">Cyclic oligoadenylate synthase</fullName>
    </alternativeName>
</protein>
<keyword evidence="8" id="KW-0269">Exonuclease</keyword>
<evidence type="ECO:0000256" key="1">
    <source>
        <dbReference type="ARBA" id="ARBA00005700"/>
    </source>
</evidence>
<evidence type="ECO:0000256" key="10">
    <source>
        <dbReference type="ARBA" id="ARBA00023118"/>
    </source>
</evidence>
<name>A0A7D5I0V9_9PAST</name>
<dbReference type="InterPro" id="IPR052117">
    <property type="entry name" value="Cas10/Csm1_subtype-III-A"/>
</dbReference>
<proteinExistence type="inferred from homology"/>
<dbReference type="InterPro" id="IPR041062">
    <property type="entry name" value="Csm1_B"/>
</dbReference>
<keyword evidence="6" id="KW-0255">Endonuclease</keyword>
<dbReference type="RefSeq" id="WP_176809455.1">
    <property type="nucleotide sequence ID" value="NZ_CP055306.1"/>
</dbReference>
<keyword evidence="3" id="KW-0808">Transferase</keyword>
<dbReference type="PANTHER" id="PTHR36528">
    <property type="entry name" value="CRISPR SYSTEM SINGLE-STRAND-SPECIFIC DEOXYRIBONUCLEASE CAS10/CSM1 (SUBTYPE III-A)"/>
    <property type="match status" value="1"/>
</dbReference>
<dbReference type="PANTHER" id="PTHR36528:SF1">
    <property type="entry name" value="CRISPR SYSTEM SINGLE-STRAND-SPECIFIC DEOXYRIBONUCLEASE CAS10_CSM1 (SUBTYPE III-A)"/>
    <property type="match status" value="1"/>
</dbReference>
<keyword evidence="9" id="KW-0067">ATP-binding</keyword>
<dbReference type="InterPro" id="IPR054767">
    <property type="entry name" value="Cas10-Cmr2_palm2"/>
</dbReference>
<dbReference type="Pfam" id="PF22335">
    <property type="entry name" value="Cas10-Cmr2_palm2"/>
    <property type="match status" value="1"/>
</dbReference>
<dbReference type="Proteomes" id="UP000509660">
    <property type="component" value="Chromosome"/>
</dbReference>
<gene>
    <name evidence="13" type="primary">cas10</name>
    <name evidence="13" type="ORF">HV559_02165</name>
</gene>
<feature type="domain" description="GGDEF" evidence="12">
    <location>
        <begin position="477"/>
        <end position="614"/>
    </location>
</feature>
<keyword evidence="10" id="KW-0051">Antiviral defense</keyword>
<dbReference type="NCBIfam" id="TIGR02578">
    <property type="entry name" value="cas_TM1811_Csm1"/>
    <property type="match status" value="1"/>
</dbReference>
<evidence type="ECO:0000256" key="7">
    <source>
        <dbReference type="ARBA" id="ARBA00022801"/>
    </source>
</evidence>
<accession>A0A7D5I0V9</accession>
<evidence type="ECO:0000256" key="6">
    <source>
        <dbReference type="ARBA" id="ARBA00022759"/>
    </source>
</evidence>
<evidence type="ECO:0000313" key="13">
    <source>
        <dbReference type="EMBL" id="QLB39777.1"/>
    </source>
</evidence>
<comment type="similarity">
    <text evidence="1">Belongs to the CRISPR-associated Cas10/Csm1 family.</text>
</comment>
<dbReference type="GO" id="GO:0051607">
    <property type="term" value="P:defense response to virus"/>
    <property type="evidence" value="ECO:0007669"/>
    <property type="project" value="UniProtKB-KW"/>
</dbReference>
<dbReference type="GO" id="GO:0004519">
    <property type="term" value="F:endonuclease activity"/>
    <property type="evidence" value="ECO:0007669"/>
    <property type="project" value="UniProtKB-KW"/>
</dbReference>
<organism evidence="13 14">
    <name type="scientific">Mannheimia pernigra</name>
    <dbReference type="NCBI Taxonomy" id="111844"/>
    <lineage>
        <taxon>Bacteria</taxon>
        <taxon>Pseudomonadati</taxon>
        <taxon>Pseudomonadota</taxon>
        <taxon>Gammaproteobacteria</taxon>
        <taxon>Pasteurellales</taxon>
        <taxon>Pasteurellaceae</taxon>
        <taxon>Mannheimia</taxon>
    </lineage>
</organism>
<dbReference type="PROSITE" id="PS50887">
    <property type="entry name" value="GGDEF"/>
    <property type="match status" value="1"/>
</dbReference>
<dbReference type="Pfam" id="PF18211">
    <property type="entry name" value="Csm1_B"/>
    <property type="match status" value="1"/>
</dbReference>
<evidence type="ECO:0000256" key="4">
    <source>
        <dbReference type="ARBA" id="ARBA00022722"/>
    </source>
</evidence>
<dbReference type="Gene3D" id="3.30.70.270">
    <property type="match status" value="1"/>
</dbReference>
<dbReference type="InterPro" id="IPR000160">
    <property type="entry name" value="GGDEF_dom"/>
</dbReference>
<evidence type="ECO:0000256" key="3">
    <source>
        <dbReference type="ARBA" id="ARBA00022679"/>
    </source>
</evidence>
<dbReference type="InterPro" id="IPR043128">
    <property type="entry name" value="Rev_trsase/Diguanyl_cyclase"/>
</dbReference>
<dbReference type="EMBL" id="CP055306">
    <property type="protein sequence ID" value="QLB39777.1"/>
    <property type="molecule type" value="Genomic_DNA"/>
</dbReference>
<keyword evidence="7" id="KW-0378">Hydrolase</keyword>
<sequence length="723" mass="82091">MNHSISEKSCHIAFQALTSQLSIFAQRANAEHKSIASHIFPIAHDISTFIQKAEQLLLGQTIKNTPKQHLSTLFENIELENHKSLAHFYPIQAVNSDTIFPRKQKEGHYDKLWQDFLAGLNKIPKSHEKKPDLWLDHFDTAYQIFTGNIPSAYASDISLYDYSKAIATLATALYLYDQTNDKEENGEFLLIQGDFFGIQDFIFSGGSETNKQAAKLLRGRSFQVSLFTELAALKVLQACKLPSTSQIMNAAGKFLIIAPNTQAVKNAVENAKSELNQWFVKHTYGLIGLGIATKTANQSDFSAENFSTLRNSLFNDFEKIKLQRLDLLDSTQSVQSADYSQGVCQLNSYFPAEIDGFAKMSLDQILIGEHLVKKDRILICDEQSDIYEDRHTTPLHLSIFGYKIIFTQNEEISGKFGKVDILRFWDFELPENQHSEIWHGYSRRYINGYVASRNGEITPFDTLATTHRNAETGEGQIALMTLKGDVDNLGTIFQKGLKQPNLAKMAALSRQMNQFFSLWLPAICSEKFPNMYTVFAGGDDFFLIGPWLETQQLAGEMQREFKRYVADNPNIHFSAGMVMAKLGIPIPQLGRLAEDALEKAKGVEGKNAFTIYQQSVPWSKWTSLMALGEDIERLAEKYPISTAYLYALIQFADLAADTQHIESTMWRSRFYYKTSRYVVDKLPKDQRQKALEEISTSFGNIGIETHKSAFKIPLFNYFYQIRK</sequence>
<evidence type="ECO:0000256" key="5">
    <source>
        <dbReference type="ARBA" id="ARBA00022741"/>
    </source>
</evidence>
<evidence type="ECO:0000256" key="8">
    <source>
        <dbReference type="ARBA" id="ARBA00022839"/>
    </source>
</evidence>
<evidence type="ECO:0000256" key="9">
    <source>
        <dbReference type="ARBA" id="ARBA00022840"/>
    </source>
</evidence>